<sequence length="8" mass="1063">MSIMPWIW</sequence>
<organism evidence="1 2">
    <name type="scientific">Thermobacillus xylanilyticus</name>
    <dbReference type="NCBI Taxonomy" id="76633"/>
    <lineage>
        <taxon>Bacteria</taxon>
        <taxon>Bacillati</taxon>
        <taxon>Bacillota</taxon>
        <taxon>Bacilli</taxon>
        <taxon>Bacillales</taxon>
        <taxon>Paenibacillaceae</taxon>
        <taxon>Thermobacillus</taxon>
    </lineage>
</organism>
<reference evidence="1 2" key="1">
    <citation type="submission" date="2021-04" db="EMBL/GenBank/DDBJ databases">
        <authorList>
            <person name="Rakotoarivonina H."/>
        </authorList>
    </citation>
    <scope>NUCLEOTIDE SEQUENCE [LARGE SCALE GENOMIC DNA]</scope>
    <source>
        <strain evidence="1 2">XE</strain>
    </source>
</reference>
<keyword evidence="2" id="KW-1185">Reference proteome</keyword>
<protein>
    <submittedName>
        <fullName evidence="1">Uncharacterized protein</fullName>
    </submittedName>
</protein>
<proteinExistence type="predicted"/>
<comment type="caution">
    <text evidence="1">The sequence shown here is derived from an EMBL/GenBank/DDBJ whole genome shotgun (WGS) entry which is preliminary data.</text>
</comment>
<evidence type="ECO:0000313" key="2">
    <source>
        <dbReference type="Proteomes" id="UP000681526"/>
    </source>
</evidence>
<name>A0ABN7RUG9_THEXY</name>
<dbReference type="Proteomes" id="UP000681526">
    <property type="component" value="Unassembled WGS sequence"/>
</dbReference>
<accession>A0ABN7RUG9</accession>
<dbReference type="EMBL" id="CAJRAY010000043">
    <property type="protein sequence ID" value="CAG5086286.1"/>
    <property type="molecule type" value="Genomic_DNA"/>
</dbReference>
<gene>
    <name evidence="1" type="primary">txxe 2499</name>
    <name evidence="1" type="ORF">TXXE_09825</name>
</gene>
<evidence type="ECO:0000313" key="1">
    <source>
        <dbReference type="EMBL" id="CAG5086286.1"/>
    </source>
</evidence>